<dbReference type="InterPro" id="IPR013783">
    <property type="entry name" value="Ig-like_fold"/>
</dbReference>
<evidence type="ECO:0000256" key="3">
    <source>
        <dbReference type="SAM" id="Phobius"/>
    </source>
</evidence>
<keyword evidence="3" id="KW-1133">Transmembrane helix</keyword>
<dbReference type="GO" id="GO:0009897">
    <property type="term" value="C:external side of plasma membrane"/>
    <property type="evidence" value="ECO:0007669"/>
    <property type="project" value="TreeGrafter"/>
</dbReference>
<feature type="domain" description="Ig-like" evidence="4">
    <location>
        <begin position="227"/>
        <end position="310"/>
    </location>
</feature>
<keyword evidence="3" id="KW-0812">Transmembrane</keyword>
<evidence type="ECO:0000313" key="5">
    <source>
        <dbReference type="EMBL" id="KAK2830772.1"/>
    </source>
</evidence>
<keyword evidence="3" id="KW-0472">Membrane</keyword>
<dbReference type="InterPro" id="IPR037055">
    <property type="entry name" value="MHC_I-like_Ag-recog_sf"/>
</dbReference>
<gene>
    <name evidence="5" type="ORF">Q5P01_018703</name>
</gene>
<keyword evidence="1" id="KW-0325">Glycoprotein</keyword>
<organism evidence="5 6">
    <name type="scientific">Channa striata</name>
    <name type="common">Snakehead murrel</name>
    <name type="synonym">Ophicephalus striatus</name>
    <dbReference type="NCBI Taxonomy" id="64152"/>
    <lineage>
        <taxon>Eukaryota</taxon>
        <taxon>Metazoa</taxon>
        <taxon>Chordata</taxon>
        <taxon>Craniata</taxon>
        <taxon>Vertebrata</taxon>
        <taxon>Euteleostomi</taxon>
        <taxon>Actinopterygii</taxon>
        <taxon>Neopterygii</taxon>
        <taxon>Teleostei</taxon>
        <taxon>Neoteleostei</taxon>
        <taxon>Acanthomorphata</taxon>
        <taxon>Anabantaria</taxon>
        <taxon>Anabantiformes</taxon>
        <taxon>Channoidei</taxon>
        <taxon>Channidae</taxon>
        <taxon>Channa</taxon>
    </lineage>
</organism>
<evidence type="ECO:0000256" key="2">
    <source>
        <dbReference type="SAM" id="MobiDB-lite"/>
    </source>
</evidence>
<dbReference type="InterPro" id="IPR036179">
    <property type="entry name" value="Ig-like_dom_sf"/>
</dbReference>
<dbReference type="PANTHER" id="PTHR16675:SF237">
    <property type="entry name" value="MHC CLASS I ANTIGEN TRANSCRIPT VARIANT 1-RELATED"/>
    <property type="match status" value="1"/>
</dbReference>
<evidence type="ECO:0000313" key="6">
    <source>
        <dbReference type="Proteomes" id="UP001187415"/>
    </source>
</evidence>
<name>A0AA88M8A5_CHASR</name>
<sequence length="393" mass="44241">MQDFSQILQHSQISQGLKQLVILSHIKMKPLFLLFLFCHVSSPVKHSLKTLYTVSSGIPNLPQLVITVLVDDVPAGSCNSNKTIEITQDVWKTLFQVNPGLLGLCTEQCFDVLPKRFKSKLDTIMQHLNHNGGVHVLQFMEGIQSDEQTGQTLFVQCGYDGQDFMSLDLKTQTWLPVRPEADVIKQEWDADKSETPKYVHFLTQTYPMWLGMCLYHGRTFLVKTVRPSVSLLQTSPSSPVSCHATGFYPDRATMFWSKDGEELHEDVDHGEILPNQDRTFQMTVDLDISSMTVDLDISSVKPEDWTRYDCVFQLSGVKDDIITKLDKAVIRNNGEFPVGSVVGVIAGLILLAVCIAGFFIWRAKKNTGEESSDADSQKDQSYNNSNNKTNRKL</sequence>
<dbReference type="InterPro" id="IPR007110">
    <property type="entry name" value="Ig-like_dom"/>
</dbReference>
<evidence type="ECO:0000256" key="1">
    <source>
        <dbReference type="ARBA" id="ARBA00023180"/>
    </source>
</evidence>
<dbReference type="PANTHER" id="PTHR16675">
    <property type="entry name" value="MHC CLASS I-RELATED"/>
    <property type="match status" value="1"/>
</dbReference>
<dbReference type="EMBL" id="JAUPFM010000014">
    <property type="protein sequence ID" value="KAK2830772.1"/>
    <property type="molecule type" value="Genomic_DNA"/>
</dbReference>
<dbReference type="Pfam" id="PF00129">
    <property type="entry name" value="MHC_I"/>
    <property type="match status" value="1"/>
</dbReference>
<keyword evidence="6" id="KW-1185">Reference proteome</keyword>
<feature type="transmembrane region" description="Helical" evidence="3">
    <location>
        <begin position="336"/>
        <end position="361"/>
    </location>
</feature>
<dbReference type="InterPro" id="IPR011162">
    <property type="entry name" value="MHC_I/II-like_Ag-recog"/>
</dbReference>
<dbReference type="Gene3D" id="3.30.500.10">
    <property type="entry name" value="MHC class I-like antigen recognition-like"/>
    <property type="match status" value="1"/>
</dbReference>
<feature type="region of interest" description="Disordered" evidence="2">
    <location>
        <begin position="368"/>
        <end position="393"/>
    </location>
</feature>
<protein>
    <recommendedName>
        <fullName evidence="4">Ig-like domain-containing protein</fullName>
    </recommendedName>
</protein>
<evidence type="ECO:0000259" key="4">
    <source>
        <dbReference type="PROSITE" id="PS50835"/>
    </source>
</evidence>
<accession>A0AA88M8A5</accession>
<dbReference type="SUPFAM" id="SSF48726">
    <property type="entry name" value="Immunoglobulin"/>
    <property type="match status" value="1"/>
</dbReference>
<dbReference type="InterPro" id="IPR011161">
    <property type="entry name" value="MHC_I-like_Ag-recog"/>
</dbReference>
<dbReference type="Gene3D" id="2.60.40.10">
    <property type="entry name" value="Immunoglobulins"/>
    <property type="match status" value="1"/>
</dbReference>
<dbReference type="PROSITE" id="PS50835">
    <property type="entry name" value="IG_LIKE"/>
    <property type="match status" value="1"/>
</dbReference>
<dbReference type="GO" id="GO:0006955">
    <property type="term" value="P:immune response"/>
    <property type="evidence" value="ECO:0007669"/>
    <property type="project" value="TreeGrafter"/>
</dbReference>
<dbReference type="Pfam" id="PF07654">
    <property type="entry name" value="C1-set"/>
    <property type="match status" value="1"/>
</dbReference>
<dbReference type="InterPro" id="IPR050208">
    <property type="entry name" value="MHC_class-I_related"/>
</dbReference>
<dbReference type="InterPro" id="IPR003597">
    <property type="entry name" value="Ig_C1-set"/>
</dbReference>
<dbReference type="SUPFAM" id="SSF54452">
    <property type="entry name" value="MHC antigen-recognition domain"/>
    <property type="match status" value="1"/>
</dbReference>
<dbReference type="Proteomes" id="UP001187415">
    <property type="component" value="Unassembled WGS sequence"/>
</dbReference>
<reference evidence="5" key="1">
    <citation type="submission" date="2023-07" db="EMBL/GenBank/DDBJ databases">
        <title>Chromosome-level Genome Assembly of Striped Snakehead (Channa striata).</title>
        <authorList>
            <person name="Liu H."/>
        </authorList>
    </citation>
    <scope>NUCLEOTIDE SEQUENCE</scope>
    <source>
        <strain evidence="5">Gz</strain>
        <tissue evidence="5">Muscle</tissue>
    </source>
</reference>
<dbReference type="FunFam" id="2.60.40.10:FF:000943">
    <property type="entry name" value="Classical MHC class I molecule, alpha-chain"/>
    <property type="match status" value="1"/>
</dbReference>
<proteinExistence type="predicted"/>
<dbReference type="AlphaFoldDB" id="A0AA88M8A5"/>
<dbReference type="GO" id="GO:0005615">
    <property type="term" value="C:extracellular space"/>
    <property type="evidence" value="ECO:0007669"/>
    <property type="project" value="TreeGrafter"/>
</dbReference>
<feature type="compositionally biased region" description="Polar residues" evidence="2">
    <location>
        <begin position="379"/>
        <end position="393"/>
    </location>
</feature>
<comment type="caution">
    <text evidence="5">The sequence shown here is derived from an EMBL/GenBank/DDBJ whole genome shotgun (WGS) entry which is preliminary data.</text>
</comment>